<feature type="transmembrane region" description="Helical" evidence="1">
    <location>
        <begin position="44"/>
        <end position="63"/>
    </location>
</feature>
<sequence>MAAVLTDDQDRWKRRISNNAAAALLVFTLLHILCFVAVSGYTGWRWINLLGIAILVGFAIPAISKIEARWEALTREPLGPAEISTHFRRERMRLWIAAILLPFLGSAVFLGAHALAG</sequence>
<keyword evidence="1" id="KW-0472">Membrane</keyword>
<reference evidence="2 3" key="1">
    <citation type="submission" date="2020-08" db="EMBL/GenBank/DDBJ databases">
        <title>Genomic Encyclopedia of Type Strains, Phase IV (KMG-IV): sequencing the most valuable type-strain genomes for metagenomic binning, comparative biology and taxonomic classification.</title>
        <authorList>
            <person name="Goeker M."/>
        </authorList>
    </citation>
    <scope>NUCLEOTIDE SEQUENCE [LARGE SCALE GENOMIC DNA]</scope>
    <source>
        <strain evidence="2 3">DSM 25079</strain>
    </source>
</reference>
<evidence type="ECO:0000313" key="2">
    <source>
        <dbReference type="EMBL" id="MBB5686104.1"/>
    </source>
</evidence>
<dbReference type="AlphaFoldDB" id="A0A7W9EEJ3"/>
<keyword evidence="1" id="KW-1133">Transmembrane helix</keyword>
<comment type="caution">
    <text evidence="2">The sequence shown here is derived from an EMBL/GenBank/DDBJ whole genome shotgun (WGS) entry which is preliminary data.</text>
</comment>
<evidence type="ECO:0000256" key="1">
    <source>
        <dbReference type="SAM" id="Phobius"/>
    </source>
</evidence>
<dbReference type="RefSeq" id="WP_184018143.1">
    <property type="nucleotide sequence ID" value="NZ_JACIJC010000003.1"/>
</dbReference>
<feature type="transmembrane region" description="Helical" evidence="1">
    <location>
        <begin position="20"/>
        <end position="38"/>
    </location>
</feature>
<organism evidence="2 3">
    <name type="scientific">Sphingobium boeckii</name>
    <dbReference type="NCBI Taxonomy" id="1082345"/>
    <lineage>
        <taxon>Bacteria</taxon>
        <taxon>Pseudomonadati</taxon>
        <taxon>Pseudomonadota</taxon>
        <taxon>Alphaproteobacteria</taxon>
        <taxon>Sphingomonadales</taxon>
        <taxon>Sphingomonadaceae</taxon>
        <taxon>Sphingobium</taxon>
    </lineage>
</organism>
<accession>A0A7W9EEJ3</accession>
<keyword evidence="3" id="KW-1185">Reference proteome</keyword>
<dbReference type="EMBL" id="JACIJC010000003">
    <property type="protein sequence ID" value="MBB5686104.1"/>
    <property type="molecule type" value="Genomic_DNA"/>
</dbReference>
<protein>
    <submittedName>
        <fullName evidence="2">Uncharacterized protein</fullName>
    </submittedName>
</protein>
<evidence type="ECO:0000313" key="3">
    <source>
        <dbReference type="Proteomes" id="UP000549617"/>
    </source>
</evidence>
<proteinExistence type="predicted"/>
<keyword evidence="1" id="KW-0812">Transmembrane</keyword>
<dbReference type="Proteomes" id="UP000549617">
    <property type="component" value="Unassembled WGS sequence"/>
</dbReference>
<gene>
    <name evidence="2" type="ORF">FHS49_002120</name>
</gene>
<name>A0A7W9EEJ3_9SPHN</name>
<feature type="transmembrane region" description="Helical" evidence="1">
    <location>
        <begin position="94"/>
        <end position="116"/>
    </location>
</feature>